<feature type="transmembrane region" description="Helical" evidence="1">
    <location>
        <begin position="37"/>
        <end position="60"/>
    </location>
</feature>
<protein>
    <submittedName>
        <fullName evidence="2">Uncharacterized protein</fullName>
    </submittedName>
</protein>
<dbReference type="AlphaFoldDB" id="A0A437MB78"/>
<name>A0A437MB78_9SPHN</name>
<dbReference type="Proteomes" id="UP000282971">
    <property type="component" value="Unassembled WGS sequence"/>
</dbReference>
<feature type="transmembrane region" description="Helical" evidence="1">
    <location>
        <begin position="72"/>
        <end position="91"/>
    </location>
</feature>
<keyword evidence="1" id="KW-1133">Transmembrane helix</keyword>
<dbReference type="PROSITE" id="PS51257">
    <property type="entry name" value="PROKAR_LIPOPROTEIN"/>
    <property type="match status" value="1"/>
</dbReference>
<evidence type="ECO:0000313" key="2">
    <source>
        <dbReference type="EMBL" id="RVT94813.1"/>
    </source>
</evidence>
<keyword evidence="1" id="KW-0812">Transmembrane</keyword>
<keyword evidence="3" id="KW-1185">Reference proteome</keyword>
<organism evidence="2 3">
    <name type="scientific">Sphingomonas crocodyli</name>
    <dbReference type="NCBI Taxonomy" id="1979270"/>
    <lineage>
        <taxon>Bacteria</taxon>
        <taxon>Pseudomonadati</taxon>
        <taxon>Pseudomonadota</taxon>
        <taxon>Alphaproteobacteria</taxon>
        <taxon>Sphingomonadales</taxon>
        <taxon>Sphingomonadaceae</taxon>
        <taxon>Sphingomonas</taxon>
    </lineage>
</organism>
<reference evidence="2 3" key="1">
    <citation type="submission" date="2019-01" db="EMBL/GenBank/DDBJ databases">
        <authorList>
            <person name="Chen W.-M."/>
        </authorList>
    </citation>
    <scope>NUCLEOTIDE SEQUENCE [LARGE SCALE GENOMIC DNA]</scope>
    <source>
        <strain evidence="2 3">CCP-7</strain>
    </source>
</reference>
<proteinExistence type="predicted"/>
<evidence type="ECO:0000313" key="3">
    <source>
        <dbReference type="Proteomes" id="UP000282971"/>
    </source>
</evidence>
<comment type="caution">
    <text evidence="2">The sequence shown here is derived from an EMBL/GenBank/DDBJ whole genome shotgun (WGS) entry which is preliminary data.</text>
</comment>
<feature type="transmembrane region" description="Helical" evidence="1">
    <location>
        <begin position="12"/>
        <end position="31"/>
    </location>
</feature>
<dbReference type="OrthoDB" id="7604253at2"/>
<accession>A0A437MB78</accession>
<feature type="transmembrane region" description="Helical" evidence="1">
    <location>
        <begin position="114"/>
        <end position="142"/>
    </location>
</feature>
<dbReference type="EMBL" id="SACN01000001">
    <property type="protein sequence ID" value="RVT94813.1"/>
    <property type="molecule type" value="Genomic_DNA"/>
</dbReference>
<keyword evidence="1" id="KW-0472">Membrane</keyword>
<gene>
    <name evidence="2" type="ORF">EOD43_13620</name>
</gene>
<dbReference type="RefSeq" id="WP_127744388.1">
    <property type="nucleotide sequence ID" value="NZ_SACN01000001.1"/>
</dbReference>
<evidence type="ECO:0000256" key="1">
    <source>
        <dbReference type="SAM" id="Phobius"/>
    </source>
</evidence>
<sequence>MGISRNEVQGYLLAPIPLFLVACLITVRPALSGSDALVGISIALTGSYGMMTIFGFPFHLLLRRLQVTSPMVYQVVAIAVTWIVLAITLIVEPKPPEPSINDGSPFAGASSADMVFSMFGFFGALISAAFAAVTAGIFWLLAIRTKI</sequence>